<dbReference type="EMBL" id="CP000107">
    <property type="protein sequence ID" value="AAZ68262.1"/>
    <property type="molecule type" value="Genomic_DNA"/>
</dbReference>
<evidence type="ECO:0000313" key="2">
    <source>
        <dbReference type="Proteomes" id="UP000000435"/>
    </source>
</evidence>
<evidence type="ECO:0000313" key="1">
    <source>
        <dbReference type="EMBL" id="AAZ68262.1"/>
    </source>
</evidence>
<sequence>MVLQNDNITDDTQNNKDEVHDTQQSTEIVKESSVVTSETQPTHDKKLDKIDFNTLFLAISFAGLLIEAASAIFNLVSTYVYVPERIKHIVATAFYAISIIVSLSMMASSILAIKQSLNSKKKLQETSTGPNKEAERSINEGLLGYDKLKQKQANIQISENTITIISEILWIIVSAASLVMITVGTGTPALELASLCLAVIAPFLAFISCALRLSDANISRKTATSNKEKRHASNFTVLCTIILLFEAIHCGCHVAEAVMLGGKMQNIYDFQDAIVLGLELAAVVMFIAAFFIEKYLDKKAEKSDPQATPSSLLDDKAIDRMFREAQIS</sequence>
<organism evidence="1 2">
    <name type="scientific">Ehrlichia canis (strain Jake)</name>
    <dbReference type="NCBI Taxonomy" id="269484"/>
    <lineage>
        <taxon>Bacteria</taxon>
        <taxon>Pseudomonadati</taxon>
        <taxon>Pseudomonadota</taxon>
        <taxon>Alphaproteobacteria</taxon>
        <taxon>Rickettsiales</taxon>
        <taxon>Anaplasmataceae</taxon>
        <taxon>Ehrlichia</taxon>
    </lineage>
</organism>
<dbReference type="Proteomes" id="UP000000435">
    <property type="component" value="Chromosome"/>
</dbReference>
<reference evidence="2" key="1">
    <citation type="journal article" date="2006" name="J. Bacteriol.">
        <title>The genome of the obligately intracellular bacterium Ehrlichia canis reveals themes of complex membrane structure and immune evasion strategies.</title>
        <authorList>
            <person name="Mavromatis K."/>
            <person name="Doyle C.K."/>
            <person name="Lykidis A."/>
            <person name="Ivanova N."/>
            <person name="Francino M.P."/>
            <person name="Chain P."/>
            <person name="Shin M."/>
            <person name="Malfatti S."/>
            <person name="Larimer F."/>
            <person name="Copeland A."/>
            <person name="Detter J.C."/>
            <person name="Land M."/>
            <person name="Richardson P.M."/>
            <person name="Yu X.J."/>
            <person name="Walker D.H."/>
            <person name="McBride J.W."/>
            <person name="Kyrpides N.C."/>
        </authorList>
    </citation>
    <scope>NUCLEOTIDE SEQUENCE [LARGE SCALE GENOMIC DNA]</scope>
    <source>
        <strain evidence="2">Jake</strain>
    </source>
</reference>
<accession>A0ACA6AVF6</accession>
<name>A0ACA6AVF6_EHRCJ</name>
<keyword evidence="2" id="KW-1185">Reference proteome</keyword>
<protein>
    <submittedName>
        <fullName evidence="1">Uncharacterized protein</fullName>
    </submittedName>
</protein>
<gene>
    <name evidence="1" type="ordered locus">Ecaj_0213</name>
</gene>
<proteinExistence type="predicted"/>